<gene>
    <name evidence="1" type="ORF">ACFSJG_06205</name>
</gene>
<reference evidence="2" key="1">
    <citation type="journal article" date="2019" name="Int. J. Syst. Evol. Microbiol.">
        <title>The Global Catalogue of Microorganisms (GCM) 10K type strain sequencing project: providing services to taxonomists for standard genome sequencing and annotation.</title>
        <authorList>
            <consortium name="The Broad Institute Genomics Platform"/>
            <consortium name="The Broad Institute Genome Sequencing Center for Infectious Disease"/>
            <person name="Wu L."/>
            <person name="Ma J."/>
        </authorList>
    </citation>
    <scope>NUCLEOTIDE SEQUENCE [LARGE SCALE GENOMIC DNA]</scope>
    <source>
        <strain evidence="2">DT72</strain>
    </source>
</reference>
<dbReference type="EMBL" id="JBHUFB010000008">
    <property type="protein sequence ID" value="MFD1811801.1"/>
    <property type="molecule type" value="Genomic_DNA"/>
</dbReference>
<protein>
    <recommendedName>
        <fullName evidence="3">PE domain-containing protein</fullName>
    </recommendedName>
</protein>
<dbReference type="RefSeq" id="WP_378484342.1">
    <property type="nucleotide sequence ID" value="NZ_JBHUFB010000008.1"/>
</dbReference>
<proteinExistence type="predicted"/>
<comment type="caution">
    <text evidence="1">The sequence shown here is derived from an EMBL/GenBank/DDBJ whole genome shotgun (WGS) entry which is preliminary data.</text>
</comment>
<name>A0ABW4P123_9NOCA</name>
<organism evidence="1 2">
    <name type="scientific">Rhodococcus gannanensis</name>
    <dbReference type="NCBI Taxonomy" id="1960308"/>
    <lineage>
        <taxon>Bacteria</taxon>
        <taxon>Bacillati</taxon>
        <taxon>Actinomycetota</taxon>
        <taxon>Actinomycetes</taxon>
        <taxon>Mycobacteriales</taxon>
        <taxon>Nocardiaceae</taxon>
        <taxon>Rhodococcus</taxon>
    </lineage>
</organism>
<evidence type="ECO:0000313" key="1">
    <source>
        <dbReference type="EMBL" id="MFD1811801.1"/>
    </source>
</evidence>
<sequence length="123" mass="12864">MANGIGWRQVVEAAGAGAVALDSGVGARCAQHCDALIAKLMQLQEQARQLGNFDGLGTLPSAVAVADKFSRLAVGGEYSMVQALEDHIVEVQAMKDVFLRIEAQYEAADQATADNIGAIESGM</sequence>
<accession>A0ABW4P123</accession>
<keyword evidence="2" id="KW-1185">Reference proteome</keyword>
<dbReference type="Proteomes" id="UP001597286">
    <property type="component" value="Unassembled WGS sequence"/>
</dbReference>
<evidence type="ECO:0000313" key="2">
    <source>
        <dbReference type="Proteomes" id="UP001597286"/>
    </source>
</evidence>
<evidence type="ECO:0008006" key="3">
    <source>
        <dbReference type="Google" id="ProtNLM"/>
    </source>
</evidence>